<feature type="compositionally biased region" description="Basic and acidic residues" evidence="11">
    <location>
        <begin position="319"/>
        <end position="336"/>
    </location>
</feature>
<keyword evidence="7 10" id="KW-0863">Zinc-finger</keyword>
<dbReference type="InterPro" id="IPR008942">
    <property type="entry name" value="ENTH_VHS"/>
</dbReference>
<dbReference type="Pfam" id="PF01363">
    <property type="entry name" value="FYVE"/>
    <property type="match status" value="1"/>
</dbReference>
<feature type="compositionally biased region" description="Low complexity" evidence="11">
    <location>
        <begin position="554"/>
        <end position="564"/>
    </location>
</feature>
<dbReference type="GO" id="GO:0006623">
    <property type="term" value="P:protein targeting to vacuole"/>
    <property type="evidence" value="ECO:0007669"/>
    <property type="project" value="TreeGrafter"/>
</dbReference>
<dbReference type="GO" id="GO:0043328">
    <property type="term" value="P:protein transport to vacuole involved in ubiquitin-dependent protein catabolic process via the multivesicular body sorting pathway"/>
    <property type="evidence" value="ECO:0007669"/>
    <property type="project" value="TreeGrafter"/>
</dbReference>
<feature type="region of interest" description="Disordered" evidence="11">
    <location>
        <begin position="466"/>
        <end position="632"/>
    </location>
</feature>
<protein>
    <recommendedName>
        <fullName evidence="3">Vacuolar protein sorting-associated protein 27</fullName>
    </recommendedName>
</protein>
<evidence type="ECO:0000259" key="13">
    <source>
        <dbReference type="PROSITE" id="PS50179"/>
    </source>
</evidence>
<evidence type="ECO:0000256" key="7">
    <source>
        <dbReference type="ARBA" id="ARBA00022771"/>
    </source>
</evidence>
<keyword evidence="6" id="KW-0967">Endosome</keyword>
<sequence>MSLWWGTNPLDELIDKATSEFIPAGQENLALFLEISDEIRSKKVNSKDAMRSLKRRLAHKNPNVVLSTLNLTDTCVKNSGEAFVREIASREFMDELVSLLRAPTGCNLDVKSKILSVVQIWGLAAKGKPNLSYVTDTYYLLQAEGYVFPPMTDSIDSIILESSAAPEWTDSDVCERCRTAFTMTNRKHHCRQCGKTFCQQCSSKNMTLPHLAINEEVRVCDGCYIKLKLAKVAKKDAVPSTFGSSAKPIPAFLQQYSDTTEPTTNVSTSHPTSATPSQPAHQATDDGFDDDLKKAIELSLKEEEARKNSYGVGYTPSRQIHEERSPRQEQQPKEPAPEEEDPDLAAAIAASLRDMEISSASNSVSHYKQQSQITTRNRDELSPVEKENIQLFSTLMERVQAASGDISKDLQINKLYTQIGTLQPKLVKNLDETNRKHRIFVDLHEKMNRAVKAYDQLLEQRVSGAHQRSSAYYPPTHAMPSYPPTSTPTAPGSSLYPAVQPSVSQYTTTGYYQQQPQQSYSTPAAPPQQPYQQQSIQSPVGYANHQQMQPSPIQPAQQPTQYQQDVNTTHNHFPPIQQQLLQQQQQQQQQQILQQPPHPQQQQQQQQILQQPPHPQQQQPQQPVYEAPLIDL</sequence>
<dbReference type="SUPFAM" id="SSF57903">
    <property type="entry name" value="FYVE/PHD zinc finger"/>
    <property type="match status" value="1"/>
</dbReference>
<dbReference type="GO" id="GO:0032266">
    <property type="term" value="F:phosphatidylinositol-3-phosphate binding"/>
    <property type="evidence" value="ECO:0007669"/>
    <property type="project" value="TreeGrafter"/>
</dbReference>
<dbReference type="AlphaFoldDB" id="A0A168RYB9"/>
<evidence type="ECO:0000256" key="2">
    <source>
        <dbReference type="ARBA" id="ARBA00008597"/>
    </source>
</evidence>
<dbReference type="InterPro" id="IPR017455">
    <property type="entry name" value="Znf_FYVE-rel"/>
</dbReference>
<feature type="region of interest" description="Disordered" evidence="11">
    <location>
        <begin position="359"/>
        <end position="381"/>
    </location>
</feature>
<dbReference type="Gene3D" id="6.10.140.100">
    <property type="match status" value="1"/>
</dbReference>
<feature type="region of interest" description="Disordered" evidence="11">
    <location>
        <begin position="306"/>
        <end position="342"/>
    </location>
</feature>
<dbReference type="Gene3D" id="1.20.5.1940">
    <property type="match status" value="1"/>
</dbReference>
<dbReference type="GO" id="GO:0043130">
    <property type="term" value="F:ubiquitin binding"/>
    <property type="evidence" value="ECO:0007669"/>
    <property type="project" value="InterPro"/>
</dbReference>
<dbReference type="STRING" id="4829.A0A168RYB9"/>
<dbReference type="GO" id="GO:0010008">
    <property type="term" value="C:endosome membrane"/>
    <property type="evidence" value="ECO:0007669"/>
    <property type="project" value="UniProtKB-SubCell"/>
</dbReference>
<name>A0A168RYB9_ABSGL</name>
<evidence type="ECO:0000259" key="12">
    <source>
        <dbReference type="PROSITE" id="PS50178"/>
    </source>
</evidence>
<dbReference type="CDD" id="cd16979">
    <property type="entry name" value="VHS_Vps27"/>
    <property type="match status" value="1"/>
</dbReference>
<evidence type="ECO:0000256" key="8">
    <source>
        <dbReference type="ARBA" id="ARBA00022833"/>
    </source>
</evidence>
<comment type="similarity">
    <text evidence="2">Belongs to the VPS27 family.</text>
</comment>
<evidence type="ECO:0000256" key="1">
    <source>
        <dbReference type="ARBA" id="ARBA00004125"/>
    </source>
</evidence>
<dbReference type="OMA" id="DQQCSAK"/>
<evidence type="ECO:0000313" key="14">
    <source>
        <dbReference type="EMBL" id="SAM07555.1"/>
    </source>
</evidence>
<dbReference type="InterPro" id="IPR013083">
    <property type="entry name" value="Znf_RING/FYVE/PHD"/>
</dbReference>
<dbReference type="SMART" id="SM00726">
    <property type="entry name" value="UIM"/>
    <property type="match status" value="2"/>
</dbReference>
<accession>A0A168RYB9</accession>
<dbReference type="SMART" id="SM00064">
    <property type="entry name" value="FYVE"/>
    <property type="match status" value="1"/>
</dbReference>
<dbReference type="PROSITE" id="PS50179">
    <property type="entry name" value="VHS"/>
    <property type="match status" value="1"/>
</dbReference>
<dbReference type="PANTHER" id="PTHR47794:SF1">
    <property type="entry name" value="VACUOLAR PROTEIN SORTING-ASSOCIATED PROTEIN 27"/>
    <property type="match status" value="1"/>
</dbReference>
<dbReference type="InterPro" id="IPR000306">
    <property type="entry name" value="Znf_FYVE"/>
</dbReference>
<feature type="domain" description="VHS" evidence="13">
    <location>
        <begin position="19"/>
        <end position="149"/>
    </location>
</feature>
<dbReference type="PROSITE" id="PS50330">
    <property type="entry name" value="UIM"/>
    <property type="match status" value="2"/>
</dbReference>
<evidence type="ECO:0000256" key="10">
    <source>
        <dbReference type="PROSITE-ProRule" id="PRU00091"/>
    </source>
</evidence>
<keyword evidence="9" id="KW-0472">Membrane</keyword>
<keyword evidence="5" id="KW-0677">Repeat</keyword>
<dbReference type="SUPFAM" id="SSF48464">
    <property type="entry name" value="ENTH/VHS domain"/>
    <property type="match status" value="1"/>
</dbReference>
<dbReference type="GO" id="GO:0008270">
    <property type="term" value="F:zinc ion binding"/>
    <property type="evidence" value="ECO:0007669"/>
    <property type="project" value="UniProtKB-KW"/>
</dbReference>
<dbReference type="Gene3D" id="3.30.40.10">
    <property type="entry name" value="Zinc/RING finger domain, C3HC4 (zinc finger)"/>
    <property type="match status" value="1"/>
</dbReference>
<dbReference type="InterPro" id="IPR002014">
    <property type="entry name" value="VHS_dom"/>
</dbReference>
<organism evidence="14">
    <name type="scientific">Absidia glauca</name>
    <name type="common">Pin mould</name>
    <dbReference type="NCBI Taxonomy" id="4829"/>
    <lineage>
        <taxon>Eukaryota</taxon>
        <taxon>Fungi</taxon>
        <taxon>Fungi incertae sedis</taxon>
        <taxon>Mucoromycota</taxon>
        <taxon>Mucoromycotina</taxon>
        <taxon>Mucoromycetes</taxon>
        <taxon>Mucorales</taxon>
        <taxon>Cunninghamellaceae</taxon>
        <taxon>Absidia</taxon>
    </lineage>
</organism>
<dbReference type="InParanoid" id="A0A168RYB9"/>
<dbReference type="Gene3D" id="1.25.40.90">
    <property type="match status" value="1"/>
</dbReference>
<feature type="compositionally biased region" description="Polar residues" evidence="11">
    <location>
        <begin position="359"/>
        <end position="375"/>
    </location>
</feature>
<dbReference type="InterPro" id="IPR011011">
    <property type="entry name" value="Znf_FYVE_PHD"/>
</dbReference>
<dbReference type="Pfam" id="PF21356">
    <property type="entry name" value="Vps27_GAT-like"/>
    <property type="match status" value="1"/>
</dbReference>
<evidence type="ECO:0000256" key="4">
    <source>
        <dbReference type="ARBA" id="ARBA00022723"/>
    </source>
</evidence>
<proteinExistence type="inferred from homology"/>
<feature type="domain" description="FYVE-type" evidence="12">
    <location>
        <begin position="168"/>
        <end position="228"/>
    </location>
</feature>
<dbReference type="PANTHER" id="PTHR47794">
    <property type="entry name" value="VACUOLAR PROTEIN SORTING-ASSOCIATED PROTEIN 27"/>
    <property type="match status" value="1"/>
</dbReference>
<dbReference type="InterPro" id="IPR003903">
    <property type="entry name" value="UIM_dom"/>
</dbReference>
<feature type="compositionally biased region" description="Low complexity" evidence="11">
    <location>
        <begin position="504"/>
        <end position="523"/>
    </location>
</feature>
<dbReference type="GO" id="GO:0033565">
    <property type="term" value="C:ESCRT-0 complex"/>
    <property type="evidence" value="ECO:0007669"/>
    <property type="project" value="TreeGrafter"/>
</dbReference>
<keyword evidence="4" id="KW-0479">Metal-binding</keyword>
<feature type="compositionally biased region" description="Polar residues" evidence="11">
    <location>
        <begin position="259"/>
        <end position="281"/>
    </location>
</feature>
<evidence type="ECO:0000256" key="3">
    <source>
        <dbReference type="ARBA" id="ARBA00017753"/>
    </source>
</evidence>
<reference evidence="14" key="1">
    <citation type="submission" date="2016-04" db="EMBL/GenBank/DDBJ databases">
        <authorList>
            <person name="Evans L.H."/>
            <person name="Alamgir A."/>
            <person name="Owens N."/>
            <person name="Weber N.D."/>
            <person name="Virtaneva K."/>
            <person name="Barbian K."/>
            <person name="Babar A."/>
            <person name="Rosenke K."/>
        </authorList>
    </citation>
    <scope>NUCLEOTIDE SEQUENCE [LARGE SCALE GENOMIC DNA]</scope>
    <source>
        <strain evidence="14">CBS 101.48</strain>
    </source>
</reference>
<evidence type="ECO:0000313" key="15">
    <source>
        <dbReference type="Proteomes" id="UP000078561"/>
    </source>
</evidence>
<evidence type="ECO:0000256" key="5">
    <source>
        <dbReference type="ARBA" id="ARBA00022737"/>
    </source>
</evidence>
<gene>
    <name evidence="14" type="primary">ABSGL_13198.1 scaffold 13659</name>
</gene>
<dbReference type="OrthoDB" id="957735at2759"/>
<dbReference type="InterPro" id="IPR049425">
    <property type="entry name" value="Vps27_GAT-like"/>
</dbReference>
<dbReference type="Pfam" id="PF02809">
    <property type="entry name" value="UIM"/>
    <property type="match status" value="2"/>
</dbReference>
<evidence type="ECO:0000256" key="9">
    <source>
        <dbReference type="ARBA" id="ARBA00023136"/>
    </source>
</evidence>
<evidence type="ECO:0000256" key="11">
    <source>
        <dbReference type="SAM" id="MobiDB-lite"/>
    </source>
</evidence>
<evidence type="ECO:0000256" key="6">
    <source>
        <dbReference type="ARBA" id="ARBA00022753"/>
    </source>
</evidence>
<comment type="subcellular location">
    <subcellularLocation>
        <location evidence="1">Endosome membrane</location>
        <topology evidence="1">Peripheral membrane protein</topology>
        <orientation evidence="1">Cytoplasmic side</orientation>
    </subcellularLocation>
</comment>
<dbReference type="Pfam" id="PF00790">
    <property type="entry name" value="VHS"/>
    <property type="match status" value="1"/>
</dbReference>
<keyword evidence="8" id="KW-0862">Zinc</keyword>
<dbReference type="SMART" id="SM00288">
    <property type="entry name" value="VHS"/>
    <property type="match status" value="1"/>
</dbReference>
<dbReference type="Proteomes" id="UP000078561">
    <property type="component" value="Unassembled WGS sequence"/>
</dbReference>
<dbReference type="EMBL" id="LT554760">
    <property type="protein sequence ID" value="SAM07555.1"/>
    <property type="molecule type" value="Genomic_DNA"/>
</dbReference>
<feature type="compositionally biased region" description="Low complexity" evidence="11">
    <location>
        <begin position="574"/>
        <end position="623"/>
    </location>
</feature>
<feature type="compositionally biased region" description="Low complexity" evidence="11">
    <location>
        <begin position="530"/>
        <end position="539"/>
    </location>
</feature>
<keyword evidence="15" id="KW-1185">Reference proteome</keyword>
<dbReference type="FunCoup" id="A0A168RYB9">
    <property type="interactions" value="153"/>
</dbReference>
<dbReference type="PROSITE" id="PS50178">
    <property type="entry name" value="ZF_FYVE"/>
    <property type="match status" value="1"/>
</dbReference>
<feature type="region of interest" description="Disordered" evidence="11">
    <location>
        <begin position="259"/>
        <end position="288"/>
    </location>
</feature>